<evidence type="ECO:0000313" key="2">
    <source>
        <dbReference type="Proteomes" id="UP001305414"/>
    </source>
</evidence>
<gene>
    <name evidence="1" type="ORF">RRF57_010718</name>
</gene>
<protein>
    <submittedName>
        <fullName evidence="1">Uncharacterized protein</fullName>
    </submittedName>
</protein>
<dbReference type="Proteomes" id="UP001305414">
    <property type="component" value="Unassembled WGS sequence"/>
</dbReference>
<comment type="caution">
    <text evidence="1">The sequence shown here is derived from an EMBL/GenBank/DDBJ whole genome shotgun (WGS) entry which is preliminary data.</text>
</comment>
<proteinExistence type="predicted"/>
<organism evidence="1 2">
    <name type="scientific">Xylaria bambusicola</name>
    <dbReference type="NCBI Taxonomy" id="326684"/>
    <lineage>
        <taxon>Eukaryota</taxon>
        <taxon>Fungi</taxon>
        <taxon>Dikarya</taxon>
        <taxon>Ascomycota</taxon>
        <taxon>Pezizomycotina</taxon>
        <taxon>Sordariomycetes</taxon>
        <taxon>Xylariomycetidae</taxon>
        <taxon>Xylariales</taxon>
        <taxon>Xylariaceae</taxon>
        <taxon>Xylaria</taxon>
    </lineage>
</organism>
<name>A0AAN7UYJ2_9PEZI</name>
<evidence type="ECO:0000313" key="1">
    <source>
        <dbReference type="EMBL" id="KAK5635006.1"/>
    </source>
</evidence>
<dbReference type="AlphaFoldDB" id="A0AAN7UYJ2"/>
<reference evidence="1 2" key="1">
    <citation type="submission" date="2023-10" db="EMBL/GenBank/DDBJ databases">
        <title>Draft genome sequence of Xylaria bambusicola isolate GMP-LS, the root and basal stem rot pathogen of sugarcane in Indonesia.</title>
        <authorList>
            <person name="Selvaraj P."/>
            <person name="Muralishankar V."/>
            <person name="Muruganantham S."/>
            <person name="Sp S."/>
            <person name="Haryani S."/>
            <person name="Lau K.J.X."/>
            <person name="Naqvi N.I."/>
        </authorList>
    </citation>
    <scope>NUCLEOTIDE SEQUENCE [LARGE SCALE GENOMIC DNA]</scope>
    <source>
        <strain evidence="1">GMP-LS</strain>
    </source>
</reference>
<sequence>MNLRTSLIFPEIDGFLQLHLVSIHFSVKAVEGIQDDSQIARACIDRTPRRNSLTGIHFWLNVLEVPLAKSLNYFALLEN</sequence>
<accession>A0AAN7UYJ2</accession>
<keyword evidence="2" id="KW-1185">Reference proteome</keyword>
<dbReference type="EMBL" id="JAWHQM010000047">
    <property type="protein sequence ID" value="KAK5635006.1"/>
    <property type="molecule type" value="Genomic_DNA"/>
</dbReference>